<reference evidence="3 4" key="1">
    <citation type="journal article" date="2011" name="BMC Genomics">
        <title>Genomic insights into an obligate epibiotic bacterial predator: Micavibrio aeruginosavorus ARL-13.</title>
        <authorList>
            <person name="Wang Z."/>
            <person name="Kadouri D."/>
            <person name="Wu M."/>
        </authorList>
    </citation>
    <scope>NUCLEOTIDE SEQUENCE [LARGE SCALE GENOMIC DNA]</scope>
    <source>
        <strain evidence="3 4">ARL-13</strain>
    </source>
</reference>
<keyword evidence="4" id="KW-1185">Reference proteome</keyword>
<evidence type="ECO:0000313" key="3">
    <source>
        <dbReference type="EMBL" id="AEP08790.1"/>
    </source>
</evidence>
<dbReference type="Pfam" id="PF13692">
    <property type="entry name" value="Glyco_trans_1_4"/>
    <property type="match status" value="1"/>
</dbReference>
<dbReference type="InterPro" id="IPR028098">
    <property type="entry name" value="Glyco_trans_4-like_N"/>
</dbReference>
<feature type="domain" description="Glycosyltransferase subfamily 4-like N-terminal" evidence="2">
    <location>
        <begin position="18"/>
        <end position="184"/>
    </location>
</feature>
<organism evidence="3 4">
    <name type="scientific">Micavibrio aeruginosavorus (strain ARL-13)</name>
    <dbReference type="NCBI Taxonomy" id="856793"/>
    <lineage>
        <taxon>Bacteria</taxon>
        <taxon>Pseudomonadati</taxon>
        <taxon>Bdellovibrionota</taxon>
        <taxon>Bdellovibrionia</taxon>
        <taxon>Bdellovibrionales</taxon>
        <taxon>Pseudobdellovibrionaceae</taxon>
        <taxon>Micavibrio</taxon>
    </lineage>
</organism>
<keyword evidence="3" id="KW-0808">Transferase</keyword>
<gene>
    <name evidence="3" type="ordered locus">MICA_447</name>
</gene>
<dbReference type="AlphaFoldDB" id="G2KSA7"/>
<dbReference type="InterPro" id="IPR050194">
    <property type="entry name" value="Glycosyltransferase_grp1"/>
</dbReference>
<dbReference type="eggNOG" id="COG0438">
    <property type="taxonomic scope" value="Bacteria"/>
</dbReference>
<dbReference type="Pfam" id="PF13579">
    <property type="entry name" value="Glyco_trans_4_4"/>
    <property type="match status" value="1"/>
</dbReference>
<dbReference type="STRING" id="856793.MICA_447"/>
<dbReference type="GO" id="GO:0016758">
    <property type="term" value="F:hexosyltransferase activity"/>
    <property type="evidence" value="ECO:0007669"/>
    <property type="project" value="TreeGrafter"/>
</dbReference>
<dbReference type="Proteomes" id="UP000009286">
    <property type="component" value="Chromosome"/>
</dbReference>
<evidence type="ECO:0000313" key="4">
    <source>
        <dbReference type="Proteomes" id="UP000009286"/>
    </source>
</evidence>
<evidence type="ECO:0000256" key="1">
    <source>
        <dbReference type="SAM" id="MobiDB-lite"/>
    </source>
</evidence>
<dbReference type="Gene3D" id="3.40.50.2000">
    <property type="entry name" value="Glycogen Phosphorylase B"/>
    <property type="match status" value="2"/>
</dbReference>
<feature type="region of interest" description="Disordered" evidence="1">
    <location>
        <begin position="407"/>
        <end position="443"/>
    </location>
</feature>
<dbReference type="SUPFAM" id="SSF53756">
    <property type="entry name" value="UDP-Glycosyltransferase/glycogen phosphorylase"/>
    <property type="match status" value="1"/>
</dbReference>
<protein>
    <submittedName>
        <fullName evidence="3">Glycosyl transferases group 1 family protein</fullName>
    </submittedName>
</protein>
<dbReference type="PANTHER" id="PTHR45947:SF3">
    <property type="entry name" value="SULFOQUINOVOSYL TRANSFERASE SQD2"/>
    <property type="match status" value="1"/>
</dbReference>
<evidence type="ECO:0000259" key="2">
    <source>
        <dbReference type="Pfam" id="PF13579"/>
    </source>
</evidence>
<proteinExistence type="predicted"/>
<accession>G2KSA7</accession>
<name>G2KSA7_MICAA</name>
<sequence length="443" mass="48615">MSRPSVIFFNRVYPSDRGATGRVLRDLARAMARDGWAVTVVTTASVAREDRDGDVRVIRLKSNTKSRNLFTYGAAWVRMMIAGLKLPRPDLIVTMTDPPMMVVAGGIMARARKTKHIHWCQDLYPDLLPSIGIRLPDFMMSGLSALSFNAMRRCEKIVVIGRCMARQLTKTGLDPKRIAVIPNWPDQELTRTMTDAMNEAAVEADASIPAKPFEELFKDDGAPKFRVLYAGTIGRAHPIHTIVDAAAILQHQCPDIEFVFVGDGPGLDRLAHERARRGLENIRLLPRQPNRRLRPLMESGDVHIISMKHDAAGLLVPSKLYSALAVGRPCVFVGPMNSEVAKVISDFHAGAVVAQGEPETLAQTILTLRMDGNAWHNAHDGSAQAGRIFVPSESINAWIKRARDVVGRPLTPPSAKPKVTVPTPVAQDNAVQQPPSVTIHAAE</sequence>
<dbReference type="KEGG" id="mai:MICA_447"/>
<dbReference type="PANTHER" id="PTHR45947">
    <property type="entry name" value="SULFOQUINOVOSYL TRANSFERASE SQD2"/>
    <property type="match status" value="1"/>
</dbReference>
<dbReference type="EMBL" id="CP002382">
    <property type="protein sequence ID" value="AEP08790.1"/>
    <property type="molecule type" value="Genomic_DNA"/>
</dbReference>
<dbReference type="HOGENOM" id="CLU_009583_11_0_5"/>
<dbReference type="OrthoDB" id="185319at2"/>
<dbReference type="CDD" id="cd03794">
    <property type="entry name" value="GT4_WbuB-like"/>
    <property type="match status" value="1"/>
</dbReference>
<dbReference type="RefSeq" id="WP_014102013.1">
    <property type="nucleotide sequence ID" value="NC_016026.1"/>
</dbReference>